<dbReference type="EMBL" id="CP094529">
    <property type="protein sequence ID" value="UOE39408.1"/>
    <property type="molecule type" value="Genomic_DNA"/>
</dbReference>
<proteinExistence type="predicted"/>
<sequence>MKVEIWSDIMCPFCYIGKKNFENALDKLPFKDEIEVEWKSFQLDPSLNPSETMTTQEYFTAKKRISREQGQQLSAQVIDMGKRAGIDFNFKDAIITNTYNAHKLLHLAKKYNKAIEMEEELFKAHFLDGKNIGSNSDLVEIGGNIGIPEEEIEKCLESNDFDAEIQSDFDKAKAYGVSGVPFFVFDSKYGVSGAQPSEVFEDTLRQTYAETEKLIKKDSVNDLSCGPDGCSI</sequence>
<dbReference type="SUPFAM" id="SSF52833">
    <property type="entry name" value="Thioredoxin-like"/>
    <property type="match status" value="1"/>
</dbReference>
<organism evidence="2 3">
    <name type="scientific">Chryseobacterium oryzae</name>
    <dbReference type="NCBI Taxonomy" id="2929799"/>
    <lineage>
        <taxon>Bacteria</taxon>
        <taxon>Pseudomonadati</taxon>
        <taxon>Bacteroidota</taxon>
        <taxon>Flavobacteriia</taxon>
        <taxon>Flavobacteriales</taxon>
        <taxon>Weeksellaceae</taxon>
        <taxon>Chryseobacterium group</taxon>
        <taxon>Chryseobacterium</taxon>
    </lineage>
</organism>
<gene>
    <name evidence="2" type="ORF">MTP08_06430</name>
</gene>
<dbReference type="InterPro" id="IPR036249">
    <property type="entry name" value="Thioredoxin-like_sf"/>
</dbReference>
<evidence type="ECO:0000259" key="1">
    <source>
        <dbReference type="Pfam" id="PF01323"/>
    </source>
</evidence>
<name>A0ABY4BJP1_9FLAO</name>
<dbReference type="PANTHER" id="PTHR13887">
    <property type="entry name" value="GLUTATHIONE S-TRANSFERASE KAPPA"/>
    <property type="match status" value="1"/>
</dbReference>
<dbReference type="RefSeq" id="WP_243577572.1">
    <property type="nucleotide sequence ID" value="NZ_CP094529.1"/>
</dbReference>
<dbReference type="PANTHER" id="PTHR13887:SF41">
    <property type="entry name" value="THIOREDOXIN SUPERFAMILY PROTEIN"/>
    <property type="match status" value="1"/>
</dbReference>
<reference evidence="2 3" key="1">
    <citation type="submission" date="2022-03" db="EMBL/GenBank/DDBJ databases">
        <title>Chryseobacterium sp. isolated from the Andong Sikhe.</title>
        <authorList>
            <person name="Won M."/>
            <person name="Kim S.-J."/>
            <person name="Kwon S.-W."/>
        </authorList>
    </citation>
    <scope>NUCLEOTIDE SEQUENCE [LARGE SCALE GENOMIC DNA]</scope>
    <source>
        <strain evidence="2 3">ADR-1</strain>
    </source>
</reference>
<dbReference type="Pfam" id="PF01323">
    <property type="entry name" value="DSBA"/>
    <property type="match status" value="1"/>
</dbReference>
<dbReference type="InterPro" id="IPR001853">
    <property type="entry name" value="DSBA-like_thioredoxin_dom"/>
</dbReference>
<keyword evidence="3" id="KW-1185">Reference proteome</keyword>
<protein>
    <submittedName>
        <fullName evidence="2">DsbA family oxidoreductase</fullName>
    </submittedName>
</protein>
<dbReference type="Proteomes" id="UP000831068">
    <property type="component" value="Chromosome"/>
</dbReference>
<evidence type="ECO:0000313" key="2">
    <source>
        <dbReference type="EMBL" id="UOE39408.1"/>
    </source>
</evidence>
<accession>A0ABY4BJP1</accession>
<dbReference type="Gene3D" id="3.40.30.10">
    <property type="entry name" value="Glutaredoxin"/>
    <property type="match status" value="1"/>
</dbReference>
<feature type="domain" description="DSBA-like thioredoxin" evidence="1">
    <location>
        <begin position="3"/>
        <end position="204"/>
    </location>
</feature>
<dbReference type="CDD" id="cd03024">
    <property type="entry name" value="DsbA_FrnE"/>
    <property type="match status" value="1"/>
</dbReference>
<evidence type="ECO:0000313" key="3">
    <source>
        <dbReference type="Proteomes" id="UP000831068"/>
    </source>
</evidence>